<accession>A0A2N0I241</accession>
<evidence type="ECO:0000313" key="3">
    <source>
        <dbReference type="Proteomes" id="UP000232587"/>
    </source>
</evidence>
<dbReference type="RefSeq" id="WP_100865711.1">
    <property type="nucleotide sequence ID" value="NZ_PHUF01000002.1"/>
</dbReference>
<organism evidence="2 3">
    <name type="scientific">Novosphingobium kunmingense</name>
    <dbReference type="NCBI Taxonomy" id="1211806"/>
    <lineage>
        <taxon>Bacteria</taxon>
        <taxon>Pseudomonadati</taxon>
        <taxon>Pseudomonadota</taxon>
        <taxon>Alphaproteobacteria</taxon>
        <taxon>Sphingomonadales</taxon>
        <taxon>Sphingomonadaceae</taxon>
        <taxon>Novosphingobium</taxon>
    </lineage>
</organism>
<keyword evidence="1" id="KW-1133">Transmembrane helix</keyword>
<dbReference type="InterPro" id="IPR009937">
    <property type="entry name" value="Phage_holin_3_6"/>
</dbReference>
<feature type="transmembrane region" description="Helical" evidence="1">
    <location>
        <begin position="90"/>
        <end position="112"/>
    </location>
</feature>
<feature type="transmembrane region" description="Helical" evidence="1">
    <location>
        <begin position="62"/>
        <end position="84"/>
    </location>
</feature>
<keyword evidence="1" id="KW-0472">Membrane</keyword>
<dbReference type="OrthoDB" id="7509594at2"/>
<name>A0A2N0I241_9SPHN</name>
<comment type="caution">
    <text evidence="2">The sequence shown here is derived from an EMBL/GenBank/DDBJ whole genome shotgun (WGS) entry which is preliminary data.</text>
</comment>
<dbReference type="AlphaFoldDB" id="A0A2N0I241"/>
<keyword evidence="1" id="KW-0812">Transmembrane</keyword>
<protein>
    <submittedName>
        <fullName evidence="2">Putative superfamily III holin-X</fullName>
    </submittedName>
</protein>
<keyword evidence="3" id="KW-1185">Reference proteome</keyword>
<evidence type="ECO:0000256" key="1">
    <source>
        <dbReference type="SAM" id="Phobius"/>
    </source>
</evidence>
<dbReference type="EMBL" id="PHUF01000002">
    <property type="protein sequence ID" value="PKB25256.1"/>
    <property type="molecule type" value="Genomic_DNA"/>
</dbReference>
<dbReference type="Pfam" id="PF07332">
    <property type="entry name" value="Phage_holin_3_6"/>
    <property type="match status" value="1"/>
</dbReference>
<proteinExistence type="predicted"/>
<sequence>MADETNRESLPSTSDAAERSLVDDVRALVEDGKTLVEAELAYQKSRAAVAGAGAKGVASWGALALALVFFALMAVVIGTLLGLSTVIGPWAATAAVTAALALAAAFCAMIAARRWKHTARLLSDAEDAA</sequence>
<evidence type="ECO:0000313" key="2">
    <source>
        <dbReference type="EMBL" id="PKB25256.1"/>
    </source>
</evidence>
<reference evidence="2 3" key="1">
    <citation type="submission" date="2017-11" db="EMBL/GenBank/DDBJ databases">
        <title>Genomic Encyclopedia of Type Strains, Phase III (KMG-III): the genomes of soil and plant-associated and newly described type strains.</title>
        <authorList>
            <person name="Whitman W."/>
        </authorList>
    </citation>
    <scope>NUCLEOTIDE SEQUENCE [LARGE SCALE GENOMIC DNA]</scope>
    <source>
        <strain evidence="2 3">CGMCC 1.12274</strain>
    </source>
</reference>
<dbReference type="Proteomes" id="UP000232587">
    <property type="component" value="Unassembled WGS sequence"/>
</dbReference>
<gene>
    <name evidence="2" type="ORF">B0I00_0449</name>
</gene>